<comment type="caution">
    <text evidence="1">The sequence shown here is derived from an EMBL/GenBank/DDBJ whole genome shotgun (WGS) entry which is preliminary data.</text>
</comment>
<dbReference type="AlphaFoldDB" id="A0ABD2PW12"/>
<accession>A0ABD2PW12</accession>
<reference evidence="1 2" key="1">
    <citation type="submission" date="2024-11" db="EMBL/GenBank/DDBJ databases">
        <title>Adaptive evolution of stress response genes in parasites aligns with host niche diversity.</title>
        <authorList>
            <person name="Hahn C."/>
            <person name="Resl P."/>
        </authorList>
    </citation>
    <scope>NUCLEOTIDE SEQUENCE [LARGE SCALE GENOMIC DNA]</scope>
    <source>
        <strain evidence="1">EGGRZ-B1_66</strain>
        <tissue evidence="1">Body</tissue>
    </source>
</reference>
<protein>
    <submittedName>
        <fullName evidence="1">Uncharacterized protein</fullName>
    </submittedName>
</protein>
<gene>
    <name evidence="1" type="ORF">Ciccas_010478</name>
</gene>
<sequence length="100" mass="10685">MANVSKSLALQTRVCGVALAVQASSPEAMILGSPVAVNLMNIHACRQILTSRLAGHVLDSVSERHLANDAEPRNWKLDSRVHPCRLVLNSALNPALGNHS</sequence>
<evidence type="ECO:0000313" key="1">
    <source>
        <dbReference type="EMBL" id="KAL3310947.1"/>
    </source>
</evidence>
<dbReference type="EMBL" id="JBJKFK010002541">
    <property type="protein sequence ID" value="KAL3310947.1"/>
    <property type="molecule type" value="Genomic_DNA"/>
</dbReference>
<keyword evidence="2" id="KW-1185">Reference proteome</keyword>
<dbReference type="Proteomes" id="UP001626550">
    <property type="component" value="Unassembled WGS sequence"/>
</dbReference>
<organism evidence="1 2">
    <name type="scientific">Cichlidogyrus casuarinus</name>
    <dbReference type="NCBI Taxonomy" id="1844966"/>
    <lineage>
        <taxon>Eukaryota</taxon>
        <taxon>Metazoa</taxon>
        <taxon>Spiralia</taxon>
        <taxon>Lophotrochozoa</taxon>
        <taxon>Platyhelminthes</taxon>
        <taxon>Monogenea</taxon>
        <taxon>Monopisthocotylea</taxon>
        <taxon>Dactylogyridea</taxon>
        <taxon>Ancyrocephalidae</taxon>
        <taxon>Cichlidogyrus</taxon>
    </lineage>
</organism>
<proteinExistence type="predicted"/>
<name>A0ABD2PW12_9PLAT</name>
<evidence type="ECO:0000313" key="2">
    <source>
        <dbReference type="Proteomes" id="UP001626550"/>
    </source>
</evidence>